<dbReference type="Gene3D" id="3.30.1370.10">
    <property type="entry name" value="K Homology domain, type 1"/>
    <property type="match status" value="1"/>
</dbReference>
<evidence type="ECO:0000259" key="12">
    <source>
        <dbReference type="Pfam" id="PF15985"/>
    </source>
</evidence>
<comment type="subcellular location">
    <subcellularLocation>
        <location evidence="1">Cytoplasm</location>
    </subcellularLocation>
    <subcellularLocation>
        <location evidence="2">Nucleus</location>
        <location evidence="2">Nucleolus</location>
    </subcellularLocation>
</comment>
<accession>A0A498S7U0</accession>
<dbReference type="InterPro" id="IPR026699">
    <property type="entry name" value="Exosome_RNA_bind1/RRP40/RRP4"/>
</dbReference>
<reference evidence="13 14" key="1">
    <citation type="submission" date="2018-08" db="EMBL/GenBank/DDBJ databases">
        <authorList>
            <person name="Laetsch R D."/>
            <person name="Stevens L."/>
            <person name="Kumar S."/>
            <person name="Blaxter L. M."/>
        </authorList>
    </citation>
    <scope>NUCLEOTIDE SEQUENCE [LARGE SCALE GENOMIC DNA]</scope>
</reference>
<organism evidence="13 14">
    <name type="scientific">Acanthocheilonema viteae</name>
    <name type="common">Filarial nematode worm</name>
    <name type="synonym">Dipetalonema viteae</name>
    <dbReference type="NCBI Taxonomy" id="6277"/>
    <lineage>
        <taxon>Eukaryota</taxon>
        <taxon>Metazoa</taxon>
        <taxon>Ecdysozoa</taxon>
        <taxon>Nematoda</taxon>
        <taxon>Chromadorea</taxon>
        <taxon>Rhabditida</taxon>
        <taxon>Spirurina</taxon>
        <taxon>Spiruromorpha</taxon>
        <taxon>Filarioidea</taxon>
        <taxon>Onchocercidae</taxon>
        <taxon>Acanthocheilonema</taxon>
    </lineage>
</organism>
<dbReference type="GO" id="GO:0071035">
    <property type="term" value="P:nuclear polyadenylation-dependent rRNA catabolic process"/>
    <property type="evidence" value="ECO:0007669"/>
    <property type="project" value="TreeGrafter"/>
</dbReference>
<feature type="region of interest" description="Disordered" evidence="11">
    <location>
        <begin position="294"/>
        <end position="315"/>
    </location>
</feature>
<protein>
    <recommendedName>
        <fullName evidence="9">Ribosomal RNA-processing protein 40</fullName>
    </recommendedName>
</protein>
<keyword evidence="6" id="KW-0271">Exosome</keyword>
<dbReference type="InterPro" id="IPR036770">
    <property type="entry name" value="Ankyrin_rpt-contain_sf"/>
</dbReference>
<dbReference type="Gene3D" id="2.40.50.140">
    <property type="entry name" value="Nucleic acid-binding proteins"/>
    <property type="match status" value="1"/>
</dbReference>
<evidence type="ECO:0000256" key="6">
    <source>
        <dbReference type="ARBA" id="ARBA00022835"/>
    </source>
</evidence>
<dbReference type="SUPFAM" id="SSF48403">
    <property type="entry name" value="Ankyrin repeat"/>
    <property type="match status" value="1"/>
</dbReference>
<dbReference type="InterPro" id="IPR032675">
    <property type="entry name" value="LRR_dom_sf"/>
</dbReference>
<keyword evidence="7" id="KW-0694">RNA-binding</keyword>
<feature type="compositionally biased region" description="Basic and acidic residues" evidence="11">
    <location>
        <begin position="301"/>
        <end position="315"/>
    </location>
</feature>
<dbReference type="Gene3D" id="1.25.40.10">
    <property type="entry name" value="Tetratricopeptide repeat domain"/>
    <property type="match status" value="1"/>
</dbReference>
<feature type="repeat" description="ANK" evidence="10">
    <location>
        <begin position="434"/>
        <end position="466"/>
    </location>
</feature>
<dbReference type="FunFam" id="2.40.50.140:FF:000112">
    <property type="entry name" value="Exosome complex component RRP40"/>
    <property type="match status" value="1"/>
</dbReference>
<dbReference type="PANTHER" id="PTHR21321:SF1">
    <property type="entry name" value="EXOSOME COMPLEX COMPONENT RRP40"/>
    <property type="match status" value="1"/>
</dbReference>
<dbReference type="SUPFAM" id="SSF54791">
    <property type="entry name" value="Eukaryotic type KH-domain (KH-domain type I)"/>
    <property type="match status" value="1"/>
</dbReference>
<name>A0A498S7U0_ACAVI</name>
<proteinExistence type="inferred from homology"/>
<dbReference type="EMBL" id="UPTC01000254">
    <property type="protein sequence ID" value="VBB27596.1"/>
    <property type="molecule type" value="Genomic_DNA"/>
</dbReference>
<evidence type="ECO:0000256" key="10">
    <source>
        <dbReference type="PROSITE-ProRule" id="PRU00023"/>
    </source>
</evidence>
<dbReference type="GO" id="GO:0000177">
    <property type="term" value="C:cytoplasmic exosome (RNase complex)"/>
    <property type="evidence" value="ECO:0007669"/>
    <property type="project" value="TreeGrafter"/>
</dbReference>
<keyword evidence="5" id="KW-0698">rRNA processing</keyword>
<evidence type="ECO:0000256" key="4">
    <source>
        <dbReference type="ARBA" id="ARBA00022490"/>
    </source>
</evidence>
<dbReference type="GO" id="GO:0005730">
    <property type="term" value="C:nucleolus"/>
    <property type="evidence" value="ECO:0007669"/>
    <property type="project" value="UniProtKB-SubCell"/>
</dbReference>
<dbReference type="OrthoDB" id="4772757at2759"/>
<dbReference type="SMART" id="SM00248">
    <property type="entry name" value="ANK"/>
    <property type="match status" value="3"/>
</dbReference>
<sequence>MGQDSRSRKARLQQVLSQICDKMKLQSLSVRYHNAAMAYAARAGDHDLQYRCLLSKMNFSGNHRLKTAIELVHVAANLDQQTSCEAKFILAQDLVGAKWDLISMLASKGHEKLDVEEQRSFYQVLITVYKTIERLRMLENADDQLKMKINEKVADNLYEAGFCEISLEYYKQMLTYACQTEDKIKALVSIAETAKELDRYEEAFNCFTEVENLENTLNVCDAKKADTNLCIANTAANIDSFTSKEVLEFFRKSECLVICNRQKKTLYENMLAYVNDKNVGKDLRVEIEAKLDSLNNDAEDGDGKSESDEGKDENFVDKWDDLSDTQILARCHEDANRHSMEERMRSEKDKKINLYGETRMHEAARGSDTQYLKMLIEMGYNINACDEGGWTPLHEAVGALKLENVRILARVGANLNLRSNEGTLSADGEQTDSGGLTPLMEACDRGATAIVDLLLKFGADVTIRNRDDWTALDFFRNAIKMGMVEDDVMEEAKSLVSVMEMKLKEVNITVNAEPPPKKLRLNDKTKLKTHSNDGSGKVVDPNVSNLHEYRKTMNVVGRGTTHNRISVLLDGLDTNDASFDEDEEDEMWHVRHLSPLDDALVDTDDFTGFPSTHQTSSSFFNSSLSLPLNKKRTENAEKTAQIKRNFSTDFCDELPCNSDSILLPESSPESRRRKRSQLNVKKDIRKDLDNDIVTLQSGSTSSTELQSFKHSNVKNSAIVSGRQECNKGSSSSSCAPSGVKNQIFIKIIMMKSDGTHLKTKGMPFASSCLIGDIRKRCKEELKGDMEYSSMTICHDDCELSDDTPIELVLADAKNLKCIISGCTKPSAAQIYAKRTRRLMANVLHTLAESTNGSLDLREINIGQDDAVCAAIEVLQSNLLELYLDGNSLSTLFIDLISKILRHLTLLSLSCCALKSRYLRQLIGDYSVCDALIKLDLSYNNLGDNGSDYLVAFVSLCPNLIDLKLASCNIGRNVTDSLVRQIKKIISLEVLDLSFNSEINSDHALEIIQTCKNLKYLDLSCTALSKMDNMPEAERKLEILKLSLNSLHNPDYITKWSLTYCPNILLLDLSATTAISSAVEICLKIKADKMPFTTVLLADCSLLEANPEEVIRVLKADLITSSTARFQFSNKFRQKIEELLLDSYKFCDIVSLTIPGEKRTEVIGCGLKRVINDSDQLRVVQPGVRRISHGKQWMAVHSRRYVPQKGDRVIGIVTSAHGETFKIDIGSADIAFISFLSFEGATRRNRPNLKVGDLIYASVITATKHLEPELTCVDSEGRARGMGPLPSGGFLFKTSLNLVRRILSPTSRLLTLIGKDIKFEITSGINGRIWIKGINIVEVIAVHRIIKDSEFISEPDIPAFVDSQISRLYGFPATADDDNNDRMS</sequence>
<dbReference type="CDD" id="cd22526">
    <property type="entry name" value="KH-I_Rrp40"/>
    <property type="match status" value="1"/>
</dbReference>
<dbReference type="Gene3D" id="1.25.40.20">
    <property type="entry name" value="Ankyrin repeat-containing domain"/>
    <property type="match status" value="2"/>
</dbReference>
<evidence type="ECO:0000256" key="3">
    <source>
        <dbReference type="ARBA" id="ARBA00007841"/>
    </source>
</evidence>
<dbReference type="GO" id="GO:0003723">
    <property type="term" value="F:RNA binding"/>
    <property type="evidence" value="ECO:0007669"/>
    <property type="project" value="UniProtKB-KW"/>
</dbReference>
<dbReference type="GO" id="GO:0000467">
    <property type="term" value="P:exonucleolytic trimming to generate mature 3'-end of 5.8S rRNA from tricistronic rRNA transcript (SSU-rRNA, 5.8S rRNA, LSU-rRNA)"/>
    <property type="evidence" value="ECO:0007669"/>
    <property type="project" value="TreeGrafter"/>
</dbReference>
<evidence type="ECO:0000313" key="14">
    <source>
        <dbReference type="Proteomes" id="UP000276991"/>
    </source>
</evidence>
<dbReference type="SUPFAM" id="SSF52047">
    <property type="entry name" value="RNI-like"/>
    <property type="match status" value="1"/>
</dbReference>
<dbReference type="STRING" id="6277.A0A498S7U0"/>
<dbReference type="GO" id="GO:0071051">
    <property type="term" value="P:poly(A)-dependent snoRNA 3'-end processing"/>
    <property type="evidence" value="ECO:0007669"/>
    <property type="project" value="TreeGrafter"/>
</dbReference>
<evidence type="ECO:0000256" key="9">
    <source>
        <dbReference type="ARBA" id="ARBA00030615"/>
    </source>
</evidence>
<dbReference type="Gene3D" id="3.80.10.10">
    <property type="entry name" value="Ribonuclease Inhibitor"/>
    <property type="match status" value="1"/>
</dbReference>
<evidence type="ECO:0000256" key="5">
    <source>
        <dbReference type="ARBA" id="ARBA00022552"/>
    </source>
</evidence>
<gene>
    <name evidence="13" type="ORF">NAV_LOCUS2426</name>
</gene>
<keyword evidence="4" id="KW-0963">Cytoplasm</keyword>
<dbReference type="InterPro" id="IPR012340">
    <property type="entry name" value="NA-bd_OB-fold"/>
</dbReference>
<keyword evidence="14" id="KW-1185">Reference proteome</keyword>
<dbReference type="InterPro" id="IPR002110">
    <property type="entry name" value="Ankyrin_rpt"/>
</dbReference>
<dbReference type="InterPro" id="IPR037319">
    <property type="entry name" value="Rrp40_S1"/>
</dbReference>
<keyword evidence="10" id="KW-0040">ANK repeat</keyword>
<dbReference type="GO" id="GO:0000176">
    <property type="term" value="C:nuclear exosome (RNase complex)"/>
    <property type="evidence" value="ECO:0007669"/>
    <property type="project" value="TreeGrafter"/>
</dbReference>
<dbReference type="Pfam" id="PF12796">
    <property type="entry name" value="Ank_2"/>
    <property type="match status" value="1"/>
</dbReference>
<dbReference type="PANTHER" id="PTHR21321">
    <property type="entry name" value="PNAS-3 RELATED"/>
    <property type="match status" value="1"/>
</dbReference>
<feature type="repeat" description="ANK" evidence="10">
    <location>
        <begin position="388"/>
        <end position="420"/>
    </location>
</feature>
<dbReference type="InterPro" id="IPR004088">
    <property type="entry name" value="KH_dom_type_1"/>
</dbReference>
<comment type="similarity">
    <text evidence="3">Belongs to the RRP40 family.</text>
</comment>
<feature type="domain" description="K Homology" evidence="12">
    <location>
        <begin position="1288"/>
        <end position="1332"/>
    </location>
</feature>
<dbReference type="PROSITE" id="PS50088">
    <property type="entry name" value="ANK_REPEAT"/>
    <property type="match status" value="3"/>
</dbReference>
<evidence type="ECO:0000256" key="7">
    <source>
        <dbReference type="ARBA" id="ARBA00022884"/>
    </source>
</evidence>
<dbReference type="SUPFAM" id="SSF50249">
    <property type="entry name" value="Nucleic acid-binding proteins"/>
    <property type="match status" value="1"/>
</dbReference>
<dbReference type="CDD" id="cd05790">
    <property type="entry name" value="S1_Rrp40"/>
    <property type="match status" value="1"/>
</dbReference>
<evidence type="ECO:0000256" key="8">
    <source>
        <dbReference type="ARBA" id="ARBA00023242"/>
    </source>
</evidence>
<dbReference type="GO" id="GO:0034475">
    <property type="term" value="P:U4 snRNA 3'-end processing"/>
    <property type="evidence" value="ECO:0007669"/>
    <property type="project" value="TreeGrafter"/>
</dbReference>
<dbReference type="GO" id="GO:0071034">
    <property type="term" value="P:CUT catabolic process"/>
    <property type="evidence" value="ECO:0007669"/>
    <property type="project" value="TreeGrafter"/>
</dbReference>
<dbReference type="Proteomes" id="UP000276991">
    <property type="component" value="Unassembled WGS sequence"/>
</dbReference>
<dbReference type="InterPro" id="IPR011990">
    <property type="entry name" value="TPR-like_helical_dom_sf"/>
</dbReference>
<evidence type="ECO:0000256" key="1">
    <source>
        <dbReference type="ARBA" id="ARBA00004496"/>
    </source>
</evidence>
<dbReference type="Pfam" id="PF13857">
    <property type="entry name" value="Ank_5"/>
    <property type="match status" value="1"/>
</dbReference>
<evidence type="ECO:0000256" key="2">
    <source>
        <dbReference type="ARBA" id="ARBA00004604"/>
    </source>
</evidence>
<evidence type="ECO:0000313" key="13">
    <source>
        <dbReference type="EMBL" id="VBB27596.1"/>
    </source>
</evidence>
<dbReference type="InterPro" id="IPR036612">
    <property type="entry name" value="KH_dom_type_1_sf"/>
</dbReference>
<dbReference type="InterPro" id="IPR049469">
    <property type="entry name" value="RRP40_KH-I"/>
</dbReference>
<evidence type="ECO:0000256" key="11">
    <source>
        <dbReference type="SAM" id="MobiDB-lite"/>
    </source>
</evidence>
<keyword evidence="8" id="KW-0539">Nucleus</keyword>
<dbReference type="GO" id="GO:0071038">
    <property type="term" value="P:TRAMP-dependent tRNA surveillance pathway"/>
    <property type="evidence" value="ECO:0007669"/>
    <property type="project" value="TreeGrafter"/>
</dbReference>
<dbReference type="PROSITE" id="PS50297">
    <property type="entry name" value="ANK_REP_REGION"/>
    <property type="match status" value="3"/>
</dbReference>
<feature type="repeat" description="ANK" evidence="10">
    <location>
        <begin position="355"/>
        <end position="387"/>
    </location>
</feature>
<dbReference type="Pfam" id="PF15985">
    <property type="entry name" value="KH_6"/>
    <property type="match status" value="1"/>
</dbReference>
<dbReference type="Pfam" id="PF21262">
    <property type="entry name" value="RRP40_S1"/>
    <property type="match status" value="1"/>
</dbReference>